<comment type="caution">
    <text evidence="1">The sequence shown here is derived from an EMBL/GenBank/DDBJ whole genome shotgun (WGS) entry which is preliminary data.</text>
</comment>
<dbReference type="AlphaFoldDB" id="A0A1G2LE39"/>
<sequence length="78" mass="8557">MSQVKNPGAQLEICVAEAASLRRKLRLPAIGVEQRGRGAAYPTSERQAYRRNRLGVLEDRLIPGCASAVNHEGELLPF</sequence>
<dbReference type="EMBL" id="MHQT01000011">
    <property type="protein sequence ID" value="OHA09870.1"/>
    <property type="molecule type" value="Genomic_DNA"/>
</dbReference>
<name>A0A1G2LE39_9BACT</name>
<evidence type="ECO:0000313" key="2">
    <source>
        <dbReference type="Proteomes" id="UP000178977"/>
    </source>
</evidence>
<gene>
    <name evidence="1" type="ORF">A3A44_02830</name>
</gene>
<evidence type="ECO:0000313" key="1">
    <source>
        <dbReference type="EMBL" id="OHA09870.1"/>
    </source>
</evidence>
<proteinExistence type="predicted"/>
<organism evidence="1 2">
    <name type="scientific">Candidatus Sungbacteria bacterium RIFCSPLOWO2_01_FULL_60_25</name>
    <dbReference type="NCBI Taxonomy" id="1802281"/>
    <lineage>
        <taxon>Bacteria</taxon>
        <taxon>Candidatus Sungiibacteriota</taxon>
    </lineage>
</organism>
<reference evidence="1 2" key="1">
    <citation type="journal article" date="2016" name="Nat. Commun.">
        <title>Thousands of microbial genomes shed light on interconnected biogeochemical processes in an aquifer system.</title>
        <authorList>
            <person name="Anantharaman K."/>
            <person name="Brown C.T."/>
            <person name="Hug L.A."/>
            <person name="Sharon I."/>
            <person name="Castelle C.J."/>
            <person name="Probst A.J."/>
            <person name="Thomas B.C."/>
            <person name="Singh A."/>
            <person name="Wilkins M.J."/>
            <person name="Karaoz U."/>
            <person name="Brodie E.L."/>
            <person name="Williams K.H."/>
            <person name="Hubbard S.S."/>
            <person name="Banfield J.F."/>
        </authorList>
    </citation>
    <scope>NUCLEOTIDE SEQUENCE [LARGE SCALE GENOMIC DNA]</scope>
</reference>
<protein>
    <submittedName>
        <fullName evidence="1">Uncharacterized protein</fullName>
    </submittedName>
</protein>
<dbReference type="Proteomes" id="UP000178977">
    <property type="component" value="Unassembled WGS sequence"/>
</dbReference>
<accession>A0A1G2LE39</accession>